<dbReference type="EMBL" id="AF325258">
    <property type="protein sequence ID" value="AAL79523.1"/>
    <property type="molecule type" value="Genomic_DNA"/>
</dbReference>
<feature type="compositionally biased region" description="Polar residues" evidence="1">
    <location>
        <begin position="10"/>
        <end position="22"/>
    </location>
</feature>
<name>Q8R5L0_MOUSE</name>
<proteinExistence type="predicted"/>
<organism evidence="2">
    <name type="scientific">Mus musculus</name>
    <name type="common">Mouse</name>
    <dbReference type="NCBI Taxonomy" id="10090"/>
    <lineage>
        <taxon>Eukaryota</taxon>
        <taxon>Metazoa</taxon>
        <taxon>Chordata</taxon>
        <taxon>Craniata</taxon>
        <taxon>Vertebrata</taxon>
        <taxon>Euteleostomi</taxon>
        <taxon>Mammalia</taxon>
        <taxon>Eutheria</taxon>
        <taxon>Euarchontoglires</taxon>
        <taxon>Glires</taxon>
        <taxon>Rodentia</taxon>
        <taxon>Myomorpha</taxon>
        <taxon>Muroidea</taxon>
        <taxon>Muridae</taxon>
        <taxon>Murinae</taxon>
        <taxon>Mus</taxon>
        <taxon>Mus</taxon>
    </lineage>
</organism>
<evidence type="ECO:0000313" key="2">
    <source>
        <dbReference type="EMBL" id="AAL79523.1"/>
    </source>
</evidence>
<accession>Q8R5L0</accession>
<feature type="region of interest" description="Disordered" evidence="1">
    <location>
        <begin position="1"/>
        <end position="24"/>
    </location>
</feature>
<protein>
    <submittedName>
        <fullName evidence="2">Age-related protein</fullName>
    </submittedName>
</protein>
<sequence>MIPSDHRYPSTANPGYPNTTRAQENDLKSNLIKMIETFREEANKSLKDIQENAIKMVKGINKIVQVLKVEIQAIKKTQNEGILEMKNLGKRPGTTNASITSRTQEMEERILGVGDTVEEIDISVKGNIESKKFLTQNLGHHEKSVIPKINRNTRR</sequence>
<dbReference type="AlphaFoldDB" id="Q8R5L0"/>
<reference evidence="2" key="1">
    <citation type="submission" date="2000-11" db="EMBL/GenBank/DDBJ databases">
        <title>Mouse thymus age related gene.</title>
        <authorList>
            <person name="Lee Y."/>
            <person name="He W."/>
            <person name="Lu X."/>
        </authorList>
    </citation>
    <scope>NUCLEOTIDE SEQUENCE</scope>
    <source>
        <strain evidence="2">BALB/c</strain>
    </source>
</reference>
<evidence type="ECO:0000256" key="1">
    <source>
        <dbReference type="SAM" id="MobiDB-lite"/>
    </source>
</evidence>